<keyword evidence="2" id="KW-1185">Reference proteome</keyword>
<name>A0A918BT95_9ACTN</name>
<dbReference type="RefSeq" id="WP_184905721.1">
    <property type="nucleotide sequence ID" value="NZ_BMSX01000001.1"/>
</dbReference>
<reference evidence="1" key="2">
    <citation type="submission" date="2020-09" db="EMBL/GenBank/DDBJ databases">
        <authorList>
            <person name="Sun Q."/>
            <person name="Ohkuma M."/>
        </authorList>
    </citation>
    <scope>NUCLEOTIDE SEQUENCE</scope>
    <source>
        <strain evidence="1">JCM 4346</strain>
    </source>
</reference>
<sequence length="122" mass="13455">MSTVTDRRKAPAVDKQPIDTELIADSTDAALRMKLGTSTRESIDIRTTAVIEQLNRLLGVDLGADEDPDIRSLVSRANKLLELSARPTKETPAFSAFFYMRDVASLTRRLLWVCPEAGSHAP</sequence>
<proteinExistence type="predicted"/>
<evidence type="ECO:0000313" key="1">
    <source>
        <dbReference type="EMBL" id="GGQ90761.1"/>
    </source>
</evidence>
<organism evidence="1 2">
    <name type="scientific">Streptomyces aurantiogriseus</name>
    <dbReference type="NCBI Taxonomy" id="66870"/>
    <lineage>
        <taxon>Bacteria</taxon>
        <taxon>Bacillati</taxon>
        <taxon>Actinomycetota</taxon>
        <taxon>Actinomycetes</taxon>
        <taxon>Kitasatosporales</taxon>
        <taxon>Streptomycetaceae</taxon>
        <taxon>Streptomyces</taxon>
    </lineage>
</organism>
<reference evidence="1" key="1">
    <citation type="journal article" date="2014" name="Int. J. Syst. Evol. Microbiol.">
        <title>Complete genome sequence of Corynebacterium casei LMG S-19264T (=DSM 44701T), isolated from a smear-ripened cheese.</title>
        <authorList>
            <consortium name="US DOE Joint Genome Institute (JGI-PGF)"/>
            <person name="Walter F."/>
            <person name="Albersmeier A."/>
            <person name="Kalinowski J."/>
            <person name="Ruckert C."/>
        </authorList>
    </citation>
    <scope>NUCLEOTIDE SEQUENCE</scope>
    <source>
        <strain evidence="1">JCM 4346</strain>
    </source>
</reference>
<protein>
    <submittedName>
        <fullName evidence="1">Uncharacterized protein</fullName>
    </submittedName>
</protein>
<gene>
    <name evidence="1" type="ORF">GCM10010251_01240</name>
</gene>
<dbReference type="EMBL" id="BMSX01000001">
    <property type="protein sequence ID" value="GGQ90761.1"/>
    <property type="molecule type" value="Genomic_DNA"/>
</dbReference>
<dbReference type="Proteomes" id="UP000658320">
    <property type="component" value="Unassembled WGS sequence"/>
</dbReference>
<evidence type="ECO:0000313" key="2">
    <source>
        <dbReference type="Proteomes" id="UP000658320"/>
    </source>
</evidence>
<dbReference type="AlphaFoldDB" id="A0A918BT95"/>
<accession>A0A918BT95</accession>
<comment type="caution">
    <text evidence="1">The sequence shown here is derived from an EMBL/GenBank/DDBJ whole genome shotgun (WGS) entry which is preliminary data.</text>
</comment>